<organism evidence="2 3">
    <name type="scientific">Brassica carinata</name>
    <name type="common">Ethiopian mustard</name>
    <name type="synonym">Abyssinian cabbage</name>
    <dbReference type="NCBI Taxonomy" id="52824"/>
    <lineage>
        <taxon>Eukaryota</taxon>
        <taxon>Viridiplantae</taxon>
        <taxon>Streptophyta</taxon>
        <taxon>Embryophyta</taxon>
        <taxon>Tracheophyta</taxon>
        <taxon>Spermatophyta</taxon>
        <taxon>Magnoliopsida</taxon>
        <taxon>eudicotyledons</taxon>
        <taxon>Gunneridae</taxon>
        <taxon>Pentapetalae</taxon>
        <taxon>rosids</taxon>
        <taxon>malvids</taxon>
        <taxon>Brassicales</taxon>
        <taxon>Brassicaceae</taxon>
        <taxon>Brassiceae</taxon>
        <taxon>Brassica</taxon>
    </lineage>
</organism>
<accession>A0A8X7SER4</accession>
<sequence length="200" mass="22489">MDRHGRPFRDRVSSAWARFAGPRNKLAPPEYQAHPLTPRNKHEVLLLIEIRERNFVTLLHTHAVGITTMSGAPTQQRQSGSPRPSLGRNLDLTDFPPPLLNPEAVNASRERERHSPRLQWRAISPNAEQEATSCPRHEGPTHTGAETAVVLPDPSMCAPGQTREMIMEELNVAALQYVNEALQRGQLGNNEYFRVNLMAR</sequence>
<dbReference type="AlphaFoldDB" id="A0A8X7SER4"/>
<feature type="compositionally biased region" description="Polar residues" evidence="1">
    <location>
        <begin position="67"/>
        <end position="82"/>
    </location>
</feature>
<dbReference type="EMBL" id="JAAMPC010000007">
    <property type="protein sequence ID" value="KAG2304647.1"/>
    <property type="molecule type" value="Genomic_DNA"/>
</dbReference>
<gene>
    <name evidence="2" type="ORF">Bca52824_033298</name>
</gene>
<evidence type="ECO:0000256" key="1">
    <source>
        <dbReference type="SAM" id="MobiDB-lite"/>
    </source>
</evidence>
<protein>
    <submittedName>
        <fullName evidence="2">Uncharacterized protein</fullName>
    </submittedName>
</protein>
<keyword evidence="3" id="KW-1185">Reference proteome</keyword>
<evidence type="ECO:0000313" key="2">
    <source>
        <dbReference type="EMBL" id="KAG2304647.1"/>
    </source>
</evidence>
<feature type="region of interest" description="Disordered" evidence="1">
    <location>
        <begin position="67"/>
        <end position="120"/>
    </location>
</feature>
<comment type="caution">
    <text evidence="2">The sequence shown here is derived from an EMBL/GenBank/DDBJ whole genome shotgun (WGS) entry which is preliminary data.</text>
</comment>
<reference evidence="2 3" key="1">
    <citation type="submission" date="2020-02" db="EMBL/GenBank/DDBJ databases">
        <authorList>
            <person name="Ma Q."/>
            <person name="Huang Y."/>
            <person name="Song X."/>
            <person name="Pei D."/>
        </authorList>
    </citation>
    <scope>NUCLEOTIDE SEQUENCE [LARGE SCALE GENOMIC DNA]</scope>
    <source>
        <strain evidence="2">Sxm20200214</strain>
        <tissue evidence="2">Leaf</tissue>
    </source>
</reference>
<name>A0A8X7SER4_BRACI</name>
<dbReference type="Proteomes" id="UP000886595">
    <property type="component" value="Unassembled WGS sequence"/>
</dbReference>
<evidence type="ECO:0000313" key="3">
    <source>
        <dbReference type="Proteomes" id="UP000886595"/>
    </source>
</evidence>
<proteinExistence type="predicted"/>